<feature type="region of interest" description="Disordered" evidence="1">
    <location>
        <begin position="1"/>
        <end position="138"/>
    </location>
</feature>
<feature type="compositionally biased region" description="Pro residues" evidence="1">
    <location>
        <begin position="126"/>
        <end position="138"/>
    </location>
</feature>
<evidence type="ECO:0000313" key="2">
    <source>
        <dbReference type="EMBL" id="BBX66938.1"/>
    </source>
</evidence>
<protein>
    <recommendedName>
        <fullName evidence="4">HNH endonuclease</fullName>
    </recommendedName>
</protein>
<dbReference type="Proteomes" id="UP000466514">
    <property type="component" value="Chromosome"/>
</dbReference>
<proteinExistence type="predicted"/>
<feature type="compositionally biased region" description="Pro residues" evidence="1">
    <location>
        <begin position="46"/>
        <end position="58"/>
    </location>
</feature>
<feature type="compositionally biased region" description="Basic and acidic residues" evidence="1">
    <location>
        <begin position="81"/>
        <end position="97"/>
    </location>
</feature>
<feature type="compositionally biased region" description="Low complexity" evidence="1">
    <location>
        <begin position="98"/>
        <end position="108"/>
    </location>
</feature>
<reference evidence="2 3" key="1">
    <citation type="journal article" date="2019" name="Emerg. Microbes Infect.">
        <title>Comprehensive subspecies identification of 175 nontuberculous mycobacteria species based on 7547 genomic profiles.</title>
        <authorList>
            <person name="Matsumoto Y."/>
            <person name="Kinjo T."/>
            <person name="Motooka D."/>
            <person name="Nabeya D."/>
            <person name="Jung N."/>
            <person name="Uechi K."/>
            <person name="Horii T."/>
            <person name="Iida T."/>
            <person name="Fujita J."/>
            <person name="Nakamura S."/>
        </authorList>
    </citation>
    <scope>NUCLEOTIDE SEQUENCE [LARGE SCALE GENOMIC DNA]</scope>
    <source>
        <strain evidence="2 3">JCM 13323</strain>
    </source>
</reference>
<name>A0A7I7M453_9MYCO</name>
<evidence type="ECO:0008006" key="4">
    <source>
        <dbReference type="Google" id="ProtNLM"/>
    </source>
</evidence>
<dbReference type="RefSeq" id="WP_163720191.1">
    <property type="nucleotide sequence ID" value="NZ_AP022574.1"/>
</dbReference>
<gene>
    <name evidence="2" type="ORF">MPSYJ_03990</name>
</gene>
<keyword evidence="3" id="KW-1185">Reference proteome</keyword>
<evidence type="ECO:0000313" key="3">
    <source>
        <dbReference type="Proteomes" id="UP000466514"/>
    </source>
</evidence>
<evidence type="ECO:0000256" key="1">
    <source>
        <dbReference type="SAM" id="MobiDB-lite"/>
    </source>
</evidence>
<dbReference type="AlphaFoldDB" id="A0A7I7M453"/>
<sequence length="138" mass="15428">MKTFWEGWTDTQSPSGAVHVTTPTGHTYTTKPFSALLFPSWNTTTEPPPPASGPTPPRRPGRELMMPTRRRTRAQNRAARITRERELNAIQRQRDEAAAQAAAESKANRQARQHHTRPSYLDATGTPPPDYGDDPPPF</sequence>
<dbReference type="KEGG" id="mpsc:MPSYJ_03990"/>
<feature type="compositionally biased region" description="Low complexity" evidence="1">
    <location>
        <begin position="21"/>
        <end position="30"/>
    </location>
</feature>
<organism evidence="2 3">
    <name type="scientific">Mycolicibacterium psychrotolerans</name>
    <dbReference type="NCBI Taxonomy" id="216929"/>
    <lineage>
        <taxon>Bacteria</taxon>
        <taxon>Bacillati</taxon>
        <taxon>Actinomycetota</taxon>
        <taxon>Actinomycetes</taxon>
        <taxon>Mycobacteriales</taxon>
        <taxon>Mycobacteriaceae</taxon>
        <taxon>Mycolicibacterium</taxon>
    </lineage>
</organism>
<accession>A0A7I7M453</accession>
<dbReference type="EMBL" id="AP022574">
    <property type="protein sequence ID" value="BBX66938.1"/>
    <property type="molecule type" value="Genomic_DNA"/>
</dbReference>